<feature type="transmembrane region" description="Helical" evidence="1">
    <location>
        <begin position="12"/>
        <end position="36"/>
    </location>
</feature>
<evidence type="ECO:0000256" key="1">
    <source>
        <dbReference type="SAM" id="Phobius"/>
    </source>
</evidence>
<proteinExistence type="predicted"/>
<dbReference type="Pfam" id="PF11346">
    <property type="entry name" value="DUF3149"/>
    <property type="match status" value="1"/>
</dbReference>
<comment type="caution">
    <text evidence="2">The sequence shown here is derived from an EMBL/GenBank/DDBJ whole genome shotgun (WGS) entry which is preliminary data.</text>
</comment>
<gene>
    <name evidence="2" type="ORF">GCM10022277_10220</name>
</gene>
<dbReference type="RefSeq" id="WP_344796142.1">
    <property type="nucleotide sequence ID" value="NZ_BAABBN010000004.1"/>
</dbReference>
<name>A0ABP7MC04_9GAMM</name>
<evidence type="ECO:0000313" key="3">
    <source>
        <dbReference type="Proteomes" id="UP001501565"/>
    </source>
</evidence>
<protein>
    <recommendedName>
        <fullName evidence="4">DUF3149 domain-containing protein</fullName>
    </recommendedName>
</protein>
<keyword evidence="1" id="KW-1133">Transmembrane helix</keyword>
<dbReference type="InterPro" id="IPR021494">
    <property type="entry name" value="DUF3149"/>
</dbReference>
<dbReference type="Proteomes" id="UP001501565">
    <property type="component" value="Unassembled WGS sequence"/>
</dbReference>
<dbReference type="EMBL" id="BAABBN010000004">
    <property type="protein sequence ID" value="GAA3917236.1"/>
    <property type="molecule type" value="Genomic_DNA"/>
</dbReference>
<keyword evidence="3" id="KW-1185">Reference proteome</keyword>
<sequence>MMNTFFDLFTSLSGILSLFVVVFVIGMGIFCGYMFISKMNAEGEEYDRTHPNPLEK</sequence>
<keyword evidence="1" id="KW-0812">Transmembrane</keyword>
<accession>A0ABP7MC04</accession>
<reference evidence="3" key="1">
    <citation type="journal article" date="2019" name="Int. J. Syst. Evol. Microbiol.">
        <title>The Global Catalogue of Microorganisms (GCM) 10K type strain sequencing project: providing services to taxonomists for standard genome sequencing and annotation.</title>
        <authorList>
            <consortium name="The Broad Institute Genomics Platform"/>
            <consortium name="The Broad Institute Genome Sequencing Center for Infectious Disease"/>
            <person name="Wu L."/>
            <person name="Ma J."/>
        </authorList>
    </citation>
    <scope>NUCLEOTIDE SEQUENCE [LARGE SCALE GENOMIC DNA]</scope>
    <source>
        <strain evidence="3">JCM 17551</strain>
    </source>
</reference>
<evidence type="ECO:0008006" key="4">
    <source>
        <dbReference type="Google" id="ProtNLM"/>
    </source>
</evidence>
<evidence type="ECO:0000313" key="2">
    <source>
        <dbReference type="EMBL" id="GAA3917236.1"/>
    </source>
</evidence>
<organism evidence="2 3">
    <name type="scientific">Litoribacillus peritrichatus</name>
    <dbReference type="NCBI Taxonomy" id="718191"/>
    <lineage>
        <taxon>Bacteria</taxon>
        <taxon>Pseudomonadati</taxon>
        <taxon>Pseudomonadota</taxon>
        <taxon>Gammaproteobacteria</taxon>
        <taxon>Oceanospirillales</taxon>
        <taxon>Oceanospirillaceae</taxon>
        <taxon>Litoribacillus</taxon>
    </lineage>
</organism>
<keyword evidence="1" id="KW-0472">Membrane</keyword>